<evidence type="ECO:0008006" key="14">
    <source>
        <dbReference type="Google" id="ProtNLM"/>
    </source>
</evidence>
<evidence type="ECO:0000256" key="4">
    <source>
        <dbReference type="ARBA" id="ARBA00022679"/>
    </source>
</evidence>
<dbReference type="Pfam" id="PF02578">
    <property type="entry name" value="Cu-oxidase_4"/>
    <property type="match status" value="1"/>
</dbReference>
<keyword evidence="7" id="KW-0862">Zinc</keyword>
<evidence type="ECO:0000256" key="5">
    <source>
        <dbReference type="ARBA" id="ARBA00022723"/>
    </source>
</evidence>
<proteinExistence type="inferred from homology"/>
<evidence type="ECO:0000256" key="8">
    <source>
        <dbReference type="ARBA" id="ARBA00023008"/>
    </source>
</evidence>
<accession>A0A0R2NZV0</accession>
<evidence type="ECO:0000313" key="13">
    <source>
        <dbReference type="Proteomes" id="UP000053941"/>
    </source>
</evidence>
<dbReference type="SUPFAM" id="SSF64438">
    <property type="entry name" value="CNF1/YfiH-like putative cysteine hydrolases"/>
    <property type="match status" value="1"/>
</dbReference>
<comment type="function">
    <text evidence="2">Purine nucleoside enzyme that catalyzes the phosphorolysis of adenosine and inosine nucleosides, yielding D-ribose 1-phosphate and the respective free bases, adenine and hypoxanthine. Also catalyzes the phosphorolysis of S-methyl-5'-thioadenosine into adenine and S-methyl-5-thio-alpha-D-ribose 1-phosphate. Also has adenosine deaminase activity.</text>
</comment>
<comment type="similarity">
    <text evidence="3">Belongs to the purine nucleoside phosphorylase YfiH/LACC1 family.</text>
</comment>
<evidence type="ECO:0000256" key="6">
    <source>
        <dbReference type="ARBA" id="ARBA00022801"/>
    </source>
</evidence>
<comment type="caution">
    <text evidence="12">The sequence shown here is derived from an EMBL/GenBank/DDBJ whole genome shotgun (WGS) entry which is preliminary data.</text>
</comment>
<dbReference type="Gene3D" id="3.60.140.10">
    <property type="entry name" value="CNF1/YfiH-like putative cysteine hydrolases"/>
    <property type="match status" value="1"/>
</dbReference>
<dbReference type="PANTHER" id="PTHR30616:SF2">
    <property type="entry name" value="PURINE NUCLEOSIDE PHOSPHORYLASE LACC1"/>
    <property type="match status" value="1"/>
</dbReference>
<protein>
    <recommendedName>
        <fullName evidence="14">Purine nucleoside phosphorylase</fullName>
    </recommendedName>
</protein>
<gene>
    <name evidence="12" type="ORF">ABR60_02820</name>
</gene>
<comment type="catalytic activity">
    <reaction evidence="11">
        <text>S-methyl-5'-thioadenosine + phosphate = 5-(methylsulfanyl)-alpha-D-ribose 1-phosphate + adenine</text>
        <dbReference type="Rhea" id="RHEA:11852"/>
        <dbReference type="ChEBI" id="CHEBI:16708"/>
        <dbReference type="ChEBI" id="CHEBI:17509"/>
        <dbReference type="ChEBI" id="CHEBI:43474"/>
        <dbReference type="ChEBI" id="CHEBI:58533"/>
        <dbReference type="EC" id="2.4.2.28"/>
    </reaction>
    <physiologicalReaction direction="left-to-right" evidence="11">
        <dbReference type="Rhea" id="RHEA:11853"/>
    </physiologicalReaction>
</comment>
<dbReference type="InterPro" id="IPR003730">
    <property type="entry name" value="Cu_polyphenol_OxRdtase"/>
</dbReference>
<keyword evidence="6" id="KW-0378">Hydrolase</keyword>
<evidence type="ECO:0000313" key="12">
    <source>
        <dbReference type="EMBL" id="KRO31358.1"/>
    </source>
</evidence>
<evidence type="ECO:0000256" key="2">
    <source>
        <dbReference type="ARBA" id="ARBA00003215"/>
    </source>
</evidence>
<dbReference type="PANTHER" id="PTHR30616">
    <property type="entry name" value="UNCHARACTERIZED PROTEIN YFIH"/>
    <property type="match status" value="1"/>
</dbReference>
<evidence type="ECO:0000256" key="11">
    <source>
        <dbReference type="ARBA" id="ARBA00049893"/>
    </source>
</evidence>
<sequence length="227" mass="24866">MSRSLFTSRHGGFSRNEYESFNLAKHVGDDAEVVESNRELLAKELGIDRSNLFFINQVHGARVVEIDESSSYLQELDADALFTRRSGVALAVLTADCIPLLLSSPSAIAAVHIGRKGLIAGVLEATLEKFQSYGIASNQISASLGASICGNCYQVSLEIYRQVVGQIEQCATDESRRCLDLEAGVISILKDREITWSSKGECSKHSLGYFSFRRDNKTGRQAGVIIR</sequence>
<evidence type="ECO:0000256" key="7">
    <source>
        <dbReference type="ARBA" id="ARBA00022833"/>
    </source>
</evidence>
<dbReference type="GO" id="GO:0016787">
    <property type="term" value="F:hydrolase activity"/>
    <property type="evidence" value="ECO:0007669"/>
    <property type="project" value="UniProtKB-KW"/>
</dbReference>
<comment type="catalytic activity">
    <reaction evidence="1">
        <text>inosine + phosphate = alpha-D-ribose 1-phosphate + hypoxanthine</text>
        <dbReference type="Rhea" id="RHEA:27646"/>
        <dbReference type="ChEBI" id="CHEBI:17368"/>
        <dbReference type="ChEBI" id="CHEBI:17596"/>
        <dbReference type="ChEBI" id="CHEBI:43474"/>
        <dbReference type="ChEBI" id="CHEBI:57720"/>
        <dbReference type="EC" id="2.4.2.1"/>
    </reaction>
    <physiologicalReaction direction="left-to-right" evidence="1">
        <dbReference type="Rhea" id="RHEA:27647"/>
    </physiologicalReaction>
</comment>
<comment type="catalytic activity">
    <reaction evidence="10">
        <text>adenosine + phosphate = alpha-D-ribose 1-phosphate + adenine</text>
        <dbReference type="Rhea" id="RHEA:27642"/>
        <dbReference type="ChEBI" id="CHEBI:16335"/>
        <dbReference type="ChEBI" id="CHEBI:16708"/>
        <dbReference type="ChEBI" id="CHEBI:43474"/>
        <dbReference type="ChEBI" id="CHEBI:57720"/>
        <dbReference type="EC" id="2.4.2.1"/>
    </reaction>
    <physiologicalReaction direction="left-to-right" evidence="10">
        <dbReference type="Rhea" id="RHEA:27643"/>
    </physiologicalReaction>
</comment>
<keyword evidence="4" id="KW-0808">Transferase</keyword>
<organism evidence="12 13">
    <name type="scientific">Actinobacteria bacterium BACL2 MAG-120802-bin41</name>
    <dbReference type="NCBI Taxonomy" id="1655568"/>
    <lineage>
        <taxon>Bacteria</taxon>
        <taxon>Bacillati</taxon>
        <taxon>Actinomycetota</taxon>
        <taxon>Actinomycetes</taxon>
        <taxon>Actinomycetes incertae sedis</taxon>
        <taxon>ac1 cluster</taxon>
    </lineage>
</organism>
<dbReference type="CDD" id="cd16833">
    <property type="entry name" value="YfiH"/>
    <property type="match status" value="1"/>
</dbReference>
<dbReference type="InterPro" id="IPR011324">
    <property type="entry name" value="Cytotoxic_necrot_fac-like_cat"/>
</dbReference>
<name>A0A0R2NZV0_9ACTN</name>
<evidence type="ECO:0000256" key="3">
    <source>
        <dbReference type="ARBA" id="ARBA00007353"/>
    </source>
</evidence>
<dbReference type="GO" id="GO:0017061">
    <property type="term" value="F:S-methyl-5-thioadenosine phosphorylase activity"/>
    <property type="evidence" value="ECO:0007669"/>
    <property type="project" value="UniProtKB-EC"/>
</dbReference>
<dbReference type="AlphaFoldDB" id="A0A0R2NZV0"/>
<evidence type="ECO:0000256" key="9">
    <source>
        <dbReference type="ARBA" id="ARBA00047989"/>
    </source>
</evidence>
<dbReference type="InterPro" id="IPR038371">
    <property type="entry name" value="Cu_polyphenol_OxRdtase_sf"/>
</dbReference>
<keyword evidence="8" id="KW-0186">Copper</keyword>
<dbReference type="GO" id="GO:0005507">
    <property type="term" value="F:copper ion binding"/>
    <property type="evidence" value="ECO:0007669"/>
    <property type="project" value="TreeGrafter"/>
</dbReference>
<evidence type="ECO:0000256" key="1">
    <source>
        <dbReference type="ARBA" id="ARBA00000553"/>
    </source>
</evidence>
<evidence type="ECO:0000256" key="10">
    <source>
        <dbReference type="ARBA" id="ARBA00048968"/>
    </source>
</evidence>
<dbReference type="Proteomes" id="UP000053941">
    <property type="component" value="Unassembled WGS sequence"/>
</dbReference>
<keyword evidence="5" id="KW-0479">Metal-binding</keyword>
<dbReference type="EMBL" id="LIAS01000003">
    <property type="protein sequence ID" value="KRO31358.1"/>
    <property type="molecule type" value="Genomic_DNA"/>
</dbReference>
<reference evidence="12 13" key="1">
    <citation type="submission" date="2015-10" db="EMBL/GenBank/DDBJ databases">
        <title>Metagenome-Assembled Genomes uncover a global brackish microbiome.</title>
        <authorList>
            <person name="Hugerth L.W."/>
            <person name="Larsson J."/>
            <person name="Alneberg J."/>
            <person name="Lindh M.V."/>
            <person name="Legrand C."/>
            <person name="Pinhassi J."/>
            <person name="Andersson A.F."/>
        </authorList>
    </citation>
    <scope>NUCLEOTIDE SEQUENCE [LARGE SCALE GENOMIC DNA]</scope>
    <source>
        <strain evidence="12">BACL2 MAG-120802-bin41</strain>
    </source>
</reference>
<comment type="catalytic activity">
    <reaction evidence="9">
        <text>adenosine + H2O + H(+) = inosine + NH4(+)</text>
        <dbReference type="Rhea" id="RHEA:24408"/>
        <dbReference type="ChEBI" id="CHEBI:15377"/>
        <dbReference type="ChEBI" id="CHEBI:15378"/>
        <dbReference type="ChEBI" id="CHEBI:16335"/>
        <dbReference type="ChEBI" id="CHEBI:17596"/>
        <dbReference type="ChEBI" id="CHEBI:28938"/>
        <dbReference type="EC" id="3.5.4.4"/>
    </reaction>
    <physiologicalReaction direction="left-to-right" evidence="9">
        <dbReference type="Rhea" id="RHEA:24409"/>
    </physiologicalReaction>
</comment>